<dbReference type="Proteomes" id="UP000784294">
    <property type="component" value="Unassembled WGS sequence"/>
</dbReference>
<sequence>MSKLEPCMSDQKCCEPGTVFDETDTCPSTCEDLRIAAMKSAERKSVPRRTCAQNKCVCAEGFLREPRSNGTCVSTARCFDCRLTNGTIVLVGLS</sequence>
<dbReference type="AlphaFoldDB" id="A0A3S5AVA7"/>
<gene>
    <name evidence="1" type="ORF">PXEA_LOCUS19671</name>
</gene>
<evidence type="ECO:0008006" key="3">
    <source>
        <dbReference type="Google" id="ProtNLM"/>
    </source>
</evidence>
<accession>A0A3S5AVA7</accession>
<name>A0A3S5AVA7_9PLAT</name>
<reference evidence="1" key="1">
    <citation type="submission" date="2018-11" db="EMBL/GenBank/DDBJ databases">
        <authorList>
            <consortium name="Pathogen Informatics"/>
        </authorList>
    </citation>
    <scope>NUCLEOTIDE SEQUENCE</scope>
</reference>
<dbReference type="SUPFAM" id="SSF57567">
    <property type="entry name" value="Serine protease inhibitors"/>
    <property type="match status" value="1"/>
</dbReference>
<protein>
    <recommendedName>
        <fullName evidence="3">TIL domain-containing protein</fullName>
    </recommendedName>
</protein>
<evidence type="ECO:0000313" key="2">
    <source>
        <dbReference type="Proteomes" id="UP000784294"/>
    </source>
</evidence>
<organism evidence="1 2">
    <name type="scientific">Protopolystoma xenopodis</name>
    <dbReference type="NCBI Taxonomy" id="117903"/>
    <lineage>
        <taxon>Eukaryota</taxon>
        <taxon>Metazoa</taxon>
        <taxon>Spiralia</taxon>
        <taxon>Lophotrochozoa</taxon>
        <taxon>Platyhelminthes</taxon>
        <taxon>Monogenea</taxon>
        <taxon>Polyopisthocotylea</taxon>
        <taxon>Polystomatidea</taxon>
        <taxon>Polystomatidae</taxon>
        <taxon>Protopolystoma</taxon>
    </lineage>
</organism>
<proteinExistence type="predicted"/>
<dbReference type="EMBL" id="CAAALY010078904">
    <property type="protein sequence ID" value="VEL26231.1"/>
    <property type="molecule type" value="Genomic_DNA"/>
</dbReference>
<dbReference type="Gene3D" id="2.10.25.10">
    <property type="entry name" value="Laminin"/>
    <property type="match status" value="1"/>
</dbReference>
<dbReference type="InterPro" id="IPR036084">
    <property type="entry name" value="Ser_inhib-like_sf"/>
</dbReference>
<comment type="caution">
    <text evidence="1">The sequence shown here is derived from an EMBL/GenBank/DDBJ whole genome shotgun (WGS) entry which is preliminary data.</text>
</comment>
<evidence type="ECO:0000313" key="1">
    <source>
        <dbReference type="EMBL" id="VEL26231.1"/>
    </source>
</evidence>
<keyword evidence="2" id="KW-1185">Reference proteome</keyword>